<reference evidence="1" key="1">
    <citation type="submission" date="2019-03" db="EMBL/GenBank/DDBJ databases">
        <title>Single cell metagenomics reveals metabolic interactions within the superorganism composed of flagellate Streblomastix strix and complex community of Bacteroidetes bacteria on its surface.</title>
        <authorList>
            <person name="Treitli S.C."/>
            <person name="Kolisko M."/>
            <person name="Husnik F."/>
            <person name="Keeling P."/>
            <person name="Hampl V."/>
        </authorList>
    </citation>
    <scope>NUCLEOTIDE SEQUENCE</scope>
    <source>
        <strain evidence="1">STM</strain>
    </source>
</reference>
<gene>
    <name evidence="1" type="ORF">EZS27_037190</name>
</gene>
<proteinExistence type="predicted"/>
<protein>
    <submittedName>
        <fullName evidence="1">Uncharacterized protein</fullName>
    </submittedName>
</protein>
<feature type="non-terminal residue" evidence="1">
    <location>
        <position position="35"/>
    </location>
</feature>
<organism evidence="1">
    <name type="scientific">termite gut metagenome</name>
    <dbReference type="NCBI Taxonomy" id="433724"/>
    <lineage>
        <taxon>unclassified sequences</taxon>
        <taxon>metagenomes</taxon>
        <taxon>organismal metagenomes</taxon>
    </lineage>
</organism>
<dbReference type="AlphaFoldDB" id="A0A5J4PSL0"/>
<comment type="caution">
    <text evidence="1">The sequence shown here is derived from an EMBL/GenBank/DDBJ whole genome shotgun (WGS) entry which is preliminary data.</text>
</comment>
<dbReference type="EMBL" id="SNRY01006804">
    <property type="protein sequence ID" value="KAA6311748.1"/>
    <property type="molecule type" value="Genomic_DNA"/>
</dbReference>
<evidence type="ECO:0000313" key="1">
    <source>
        <dbReference type="EMBL" id="KAA6311748.1"/>
    </source>
</evidence>
<name>A0A5J4PSL0_9ZZZZ</name>
<accession>A0A5J4PSL0</accession>
<sequence length="35" mass="3869">MEALEAVIPPHTRGDPMNPLLFASNSLRHIEKALV</sequence>